<proteinExistence type="evidence at transcript level"/>
<dbReference type="AGR" id="MGI:5011851"/>
<name>Q3UY60_MOUSE</name>
<reference evidence="1" key="7">
    <citation type="journal article" date="2005" name="Science">
        <title>The Transcriptional Landscape of the Mammalian Genome.</title>
        <authorList>
            <consortium name="The FANTOM Consortium"/>
            <consortium name="Riken Genome Exploration Research Group and Genome Science Group (Genome Network Project Core Group)"/>
        </authorList>
    </citation>
    <scope>NUCLEOTIDE SEQUENCE</scope>
    <source>
        <strain evidence="1">C57BL/6J</strain>
        <tissue evidence="1">Olfactory brain</tissue>
    </source>
</reference>
<dbReference type="MGI" id="MGI:5011851">
    <property type="gene designation" value="Gm19666"/>
</dbReference>
<accession>Q3UY60</accession>
<dbReference type="EMBL" id="AK134947">
    <property type="protein sequence ID" value="BAE22353.1"/>
    <property type="molecule type" value="mRNA"/>
</dbReference>
<evidence type="ECO:0000313" key="1">
    <source>
        <dbReference type="EMBL" id="BAE22353.1"/>
    </source>
</evidence>
<sequence length="104" mass="11913">MLSMSSFYIFYILIKIQVYHLPLPFPPSSPSHAPTLKLTASTYRLHSNYVLYFHLILNTSPFSHASHCLENVLSVVLCSFITSQPEAPTEWRLCGVFKILSVYF</sequence>
<reference evidence="1" key="8">
    <citation type="journal article" date="2005" name="Science">
        <title>Antisense Transcription in the Mammalian Transcriptome.</title>
        <authorList>
            <consortium name="RIKEN Genome Exploration Research Group and Genome Science Group (Genome Network Project Core Group) and the FANTOM Consortium"/>
        </authorList>
    </citation>
    <scope>NUCLEOTIDE SEQUENCE</scope>
    <source>
        <strain evidence="1">C57BL/6J</strain>
        <tissue evidence="1">Olfactory brain</tissue>
    </source>
</reference>
<dbReference type="AlphaFoldDB" id="Q3UY60"/>
<organism evidence="1">
    <name type="scientific">Mus musculus</name>
    <name type="common">Mouse</name>
    <dbReference type="NCBI Taxonomy" id="10090"/>
    <lineage>
        <taxon>Eukaryota</taxon>
        <taxon>Metazoa</taxon>
        <taxon>Chordata</taxon>
        <taxon>Craniata</taxon>
        <taxon>Vertebrata</taxon>
        <taxon>Euteleostomi</taxon>
        <taxon>Mammalia</taxon>
        <taxon>Eutheria</taxon>
        <taxon>Euarchontoglires</taxon>
        <taxon>Glires</taxon>
        <taxon>Rodentia</taxon>
        <taxon>Myomorpha</taxon>
        <taxon>Muroidea</taxon>
        <taxon>Muridae</taxon>
        <taxon>Murinae</taxon>
        <taxon>Mus</taxon>
        <taxon>Mus</taxon>
    </lineage>
</organism>
<reference evidence="1" key="3">
    <citation type="journal article" date="2000" name="Genome Res.">
        <title>RIKEN integrated sequence analysis (RISA) system--384-format sequencing pipeline with 384 multicapillary sequencer.</title>
        <authorList>
            <person name="Shibata K."/>
            <person name="Itoh M."/>
            <person name="Aizawa K."/>
            <person name="Nagaoka S."/>
            <person name="Sasaki N."/>
            <person name="Carninci P."/>
            <person name="Konno H."/>
            <person name="Akiyama J."/>
            <person name="Nishi K."/>
            <person name="Kitsunai T."/>
            <person name="Tashiro H."/>
            <person name="Itoh M."/>
            <person name="Sumi N."/>
            <person name="Ishii Y."/>
            <person name="Nakamura S."/>
            <person name="Hazama M."/>
            <person name="Nishine T."/>
            <person name="Harada A."/>
            <person name="Yamamoto R."/>
            <person name="Matsumoto H."/>
            <person name="Sakaguchi S."/>
            <person name="Ikegami T."/>
            <person name="Kashiwagi K."/>
            <person name="Fujiwake S."/>
            <person name="Inoue K."/>
            <person name="Togawa Y."/>
            <person name="Izawa M."/>
            <person name="Ohara E."/>
            <person name="Watahiki M."/>
            <person name="Yoneda Y."/>
            <person name="Ishikawa T."/>
            <person name="Ozawa K."/>
            <person name="Tanaka T."/>
            <person name="Matsuura S."/>
            <person name="Kawai J."/>
            <person name="Okazaki Y."/>
            <person name="Muramatsu M."/>
            <person name="Inoue Y."/>
            <person name="Kira A."/>
            <person name="Hayashizaki Y."/>
        </authorList>
    </citation>
    <scope>NUCLEOTIDE SEQUENCE</scope>
    <source>
        <strain evidence="1">C57BL/6J</strain>
        <tissue evidence="1">Olfactory brain</tissue>
    </source>
</reference>
<evidence type="ECO:0000313" key="2">
    <source>
        <dbReference type="MGI" id="MGI:5011851"/>
    </source>
</evidence>
<reference evidence="1" key="5">
    <citation type="journal article" date="2002" name="Nature">
        <title>Analysis of the mouse transcriptome based on functional annotation of 60,770 full-length cDNAs.</title>
        <authorList>
            <consortium name="The FANTOM Consortium and the RIKEN Genome Exploration Research Group Phase I and II Team"/>
        </authorList>
    </citation>
    <scope>NUCLEOTIDE SEQUENCE</scope>
    <source>
        <strain evidence="1">C57BL/6J</strain>
        <tissue evidence="1">Olfactory brain</tissue>
    </source>
</reference>
<reference evidence="1" key="4">
    <citation type="journal article" date="2001" name="Nature">
        <title>Functional annotation of a full-length mouse cDNA collection.</title>
        <authorList>
            <consortium name="The RIKEN Genome Exploration Research Group Phase II Team and the FANTOM Consortium"/>
        </authorList>
    </citation>
    <scope>NUCLEOTIDE SEQUENCE</scope>
    <source>
        <strain evidence="1">C57BL/6J</strain>
        <tissue evidence="1">Olfactory brain</tissue>
    </source>
</reference>
<reference evidence="1" key="1">
    <citation type="journal article" date="1999" name="Methods Enzymol.">
        <title>High-efficiency full-length cDNA cloning.</title>
        <authorList>
            <person name="Carninci P."/>
            <person name="Hayashizaki Y."/>
        </authorList>
    </citation>
    <scope>NUCLEOTIDE SEQUENCE</scope>
    <source>
        <strain evidence="1">C57BL/6J</strain>
        <tissue evidence="1">Olfactory brain</tissue>
    </source>
</reference>
<reference evidence="1" key="6">
    <citation type="submission" date="2004-03" db="EMBL/GenBank/DDBJ databases">
        <authorList>
            <person name="Arakawa T."/>
            <person name="Carninci P."/>
            <person name="Fukuda S."/>
            <person name="Hashizume W."/>
            <person name="Hayashida K."/>
            <person name="Hori F."/>
            <person name="Iida J."/>
            <person name="Imamura K."/>
            <person name="Imotani K."/>
            <person name="Itoh M."/>
            <person name="Kanagawa S."/>
            <person name="Kawai J."/>
            <person name="Kojima M."/>
            <person name="Konno H."/>
            <person name="Murata M."/>
            <person name="Nakamura M."/>
            <person name="Ninomiya N."/>
            <person name="Nishiyori H."/>
            <person name="Nomura K."/>
            <person name="Ohno M."/>
            <person name="Sakazume N."/>
            <person name="Sano H."/>
            <person name="Sasaki D."/>
            <person name="Shibata K."/>
            <person name="Shiraki T."/>
            <person name="Tagami M."/>
            <person name="Tagami Y."/>
            <person name="Waki K."/>
            <person name="Watahiki A."/>
            <person name="Muramatsu M."/>
            <person name="Hayashizaki Y."/>
        </authorList>
    </citation>
    <scope>NUCLEOTIDE SEQUENCE</scope>
    <source>
        <strain evidence="1">C57BL/6J</strain>
        <tissue evidence="1">Olfactory brain</tissue>
    </source>
</reference>
<reference evidence="1" key="2">
    <citation type="journal article" date="2000" name="Genome Res.">
        <title>Normalization and subtraction of cap-trapper-selected cDNAs to prepare full-length cDNA libraries for rapid discovery of new genes.</title>
        <authorList>
            <person name="Carninci P."/>
            <person name="Shibata Y."/>
            <person name="Hayatsu N."/>
            <person name="Sugahara Y."/>
            <person name="Shibata K."/>
            <person name="Itoh M."/>
            <person name="Konno H."/>
            <person name="Okazaki Y."/>
            <person name="Muramatsu M."/>
            <person name="Hayashizaki Y."/>
        </authorList>
    </citation>
    <scope>NUCLEOTIDE SEQUENCE</scope>
    <source>
        <strain evidence="1">C57BL/6J</strain>
        <tissue evidence="1">Olfactory brain</tissue>
    </source>
</reference>
<protein>
    <submittedName>
        <fullName evidence="1">Uncharacterized protein</fullName>
    </submittedName>
</protein>
<gene>
    <name evidence="2" type="primary">Gm19666</name>
</gene>